<dbReference type="Proteomes" id="UP000035740">
    <property type="component" value="Unassembled WGS sequence"/>
</dbReference>
<reference evidence="1 2" key="1">
    <citation type="journal article" date="2014" name="Nature">
        <title>The genome of the recently domesticated crop plant sugar beet (Beta vulgaris).</title>
        <authorList>
            <person name="Dohm J.C."/>
            <person name="Minoche A.E."/>
            <person name="Holtgrawe D."/>
            <person name="Capella-Gutierrez S."/>
            <person name="Zakrzewski F."/>
            <person name="Tafer H."/>
            <person name="Rupp O."/>
            <person name="Sorensen T.R."/>
            <person name="Stracke R."/>
            <person name="Reinhardt R."/>
            <person name="Goesmann A."/>
            <person name="Kraft T."/>
            <person name="Schulz B."/>
            <person name="Stadler P.F."/>
            <person name="Schmidt T."/>
            <person name="Gabaldon T."/>
            <person name="Lehrach H."/>
            <person name="Weisshaar B."/>
            <person name="Himmelbauer H."/>
        </authorList>
    </citation>
    <scope>NUCLEOTIDE SEQUENCE [LARGE SCALE GENOMIC DNA]</scope>
    <source>
        <tissue evidence="1">Taproot</tissue>
    </source>
</reference>
<sequence length="56" mass="6331">MGIVKSCFSFMVGTICGVYIAQNYKVPDVQKLASTALFMGRLIEENYRKPKKPDED</sequence>
<name>A0A0J8BD97_BETVV</name>
<dbReference type="PANTHER" id="PTHR33528">
    <property type="entry name" value="OS07G0239500 PROTEIN"/>
    <property type="match status" value="1"/>
</dbReference>
<evidence type="ECO:0000313" key="2">
    <source>
        <dbReference type="Proteomes" id="UP000035740"/>
    </source>
</evidence>
<dbReference type="OMA" id="VIAKHTE"/>
<evidence type="ECO:0000313" key="1">
    <source>
        <dbReference type="EMBL" id="KMS98871.1"/>
    </source>
</evidence>
<dbReference type="Pfam" id="PF15054">
    <property type="entry name" value="DUF4535"/>
    <property type="match status" value="1"/>
</dbReference>
<dbReference type="InterPro" id="IPR027854">
    <property type="entry name" value="STMP1"/>
</dbReference>
<accession>A0A0J8BD97</accession>
<dbReference type="OrthoDB" id="2012160at2759"/>
<organism evidence="1 2">
    <name type="scientific">Beta vulgaris subsp. vulgaris</name>
    <name type="common">Beet</name>
    <dbReference type="NCBI Taxonomy" id="3555"/>
    <lineage>
        <taxon>Eukaryota</taxon>
        <taxon>Viridiplantae</taxon>
        <taxon>Streptophyta</taxon>
        <taxon>Embryophyta</taxon>
        <taxon>Tracheophyta</taxon>
        <taxon>Spermatophyta</taxon>
        <taxon>Magnoliopsida</taxon>
        <taxon>eudicotyledons</taxon>
        <taxon>Gunneridae</taxon>
        <taxon>Pentapetalae</taxon>
        <taxon>Caryophyllales</taxon>
        <taxon>Chenopodiaceae</taxon>
        <taxon>Betoideae</taxon>
        <taxon>Beta</taxon>
    </lineage>
</organism>
<protein>
    <submittedName>
        <fullName evidence="1">Uncharacterized protein</fullName>
    </submittedName>
</protein>
<dbReference type="Gramene" id="KMS98871">
    <property type="protein sequence ID" value="KMS98871"/>
    <property type="gene ID" value="BVRB_3g067660"/>
</dbReference>
<dbReference type="EMBL" id="KQ090241">
    <property type="protein sequence ID" value="KMS98871.1"/>
    <property type="molecule type" value="Genomic_DNA"/>
</dbReference>
<proteinExistence type="predicted"/>
<dbReference type="PANTHER" id="PTHR33528:SF17">
    <property type="entry name" value="TRANSMEMBRANE PROTEIN"/>
    <property type="match status" value="1"/>
</dbReference>
<dbReference type="AlphaFoldDB" id="A0A0J8BD97"/>
<keyword evidence="2" id="KW-1185">Reference proteome</keyword>
<gene>
    <name evidence="1" type="ORF">BVRB_3g067660</name>
</gene>